<sequence length="138" mass="15365">MSFVKTMVDSAQRRGKGSKNELPTSSSEIEPMEDSTQIVCALRDPELTKNTDYVKAVLGSYIKVKKSHGRPVEAISKKLEPLEEEYPRLADSFIAIRKEHGLPSSNILEPPAKVKLSERVAERRHLHRKGAGAEQGKV</sequence>
<reference evidence="2 3" key="1">
    <citation type="submission" date="2016-06" db="EMBL/GenBank/DDBJ databases">
        <title>Evolution of pathogenesis and genome organization in the Tremellales.</title>
        <authorList>
            <person name="Cuomo C."/>
            <person name="Litvintseva A."/>
            <person name="Heitman J."/>
            <person name="Chen Y."/>
            <person name="Sun S."/>
            <person name="Springer D."/>
            <person name="Dromer F."/>
            <person name="Young S."/>
            <person name="Zeng Q."/>
            <person name="Chapman S."/>
            <person name="Gujja S."/>
            <person name="Saif S."/>
            <person name="Birren B."/>
        </authorList>
    </citation>
    <scope>NUCLEOTIDE SEQUENCE [LARGE SCALE GENOMIC DNA]</scope>
    <source>
        <strain evidence="2 3">CBS 6039</strain>
    </source>
</reference>
<dbReference type="RefSeq" id="XP_018995148.1">
    <property type="nucleotide sequence ID" value="XM_019136479.1"/>
</dbReference>
<dbReference type="OrthoDB" id="10301833at2759"/>
<dbReference type="AlphaFoldDB" id="A0A1E3HW96"/>
<evidence type="ECO:0000256" key="1">
    <source>
        <dbReference type="SAM" id="MobiDB-lite"/>
    </source>
</evidence>
<feature type="compositionally biased region" description="Polar residues" evidence="1">
    <location>
        <begin position="21"/>
        <end position="34"/>
    </location>
</feature>
<dbReference type="Proteomes" id="UP000094065">
    <property type="component" value="Unassembled WGS sequence"/>
</dbReference>
<keyword evidence="3" id="KW-1185">Reference proteome</keyword>
<gene>
    <name evidence="2" type="ORF">L202_02774</name>
</gene>
<accession>A0A1E3HW96</accession>
<organism evidence="2 3">
    <name type="scientific">Cryptococcus amylolentus CBS 6039</name>
    <dbReference type="NCBI Taxonomy" id="1295533"/>
    <lineage>
        <taxon>Eukaryota</taxon>
        <taxon>Fungi</taxon>
        <taxon>Dikarya</taxon>
        <taxon>Basidiomycota</taxon>
        <taxon>Agaricomycotina</taxon>
        <taxon>Tremellomycetes</taxon>
        <taxon>Tremellales</taxon>
        <taxon>Cryptococcaceae</taxon>
        <taxon>Cryptococcus</taxon>
    </lineage>
</organism>
<protein>
    <submittedName>
        <fullName evidence="2">Uncharacterized protein</fullName>
    </submittedName>
</protein>
<feature type="region of interest" description="Disordered" evidence="1">
    <location>
        <begin position="1"/>
        <end position="34"/>
    </location>
</feature>
<comment type="caution">
    <text evidence="2">The sequence shown here is derived from an EMBL/GenBank/DDBJ whole genome shotgun (WGS) entry which is preliminary data.</text>
</comment>
<proteinExistence type="predicted"/>
<evidence type="ECO:0000313" key="2">
    <source>
        <dbReference type="EMBL" id="ODN80582.1"/>
    </source>
</evidence>
<evidence type="ECO:0000313" key="3">
    <source>
        <dbReference type="Proteomes" id="UP000094065"/>
    </source>
</evidence>
<dbReference type="STRING" id="1295533.A0A1E3HW96"/>
<dbReference type="EMBL" id="AWGJ01000004">
    <property type="protein sequence ID" value="ODN80582.1"/>
    <property type="molecule type" value="Genomic_DNA"/>
</dbReference>
<dbReference type="GeneID" id="30154083"/>
<name>A0A1E3HW96_9TREE</name>